<dbReference type="Proteomes" id="UP000609121">
    <property type="component" value="Unassembled WGS sequence"/>
</dbReference>
<dbReference type="Gene3D" id="3.90.400.10">
    <property type="entry name" value="Oligo-1,6-glucosidase, Domain 2"/>
    <property type="match status" value="1"/>
</dbReference>
<dbReference type="Gene3D" id="3.20.20.80">
    <property type="entry name" value="Glycosidases"/>
    <property type="match status" value="2"/>
</dbReference>
<gene>
    <name evidence="5" type="ORF">ICN82_05295</name>
</gene>
<evidence type="ECO:0000256" key="1">
    <source>
        <dbReference type="ARBA" id="ARBA00008061"/>
    </source>
</evidence>
<keyword evidence="6" id="KW-1185">Reference proteome</keyword>
<dbReference type="SMART" id="SM00642">
    <property type="entry name" value="Aamy"/>
    <property type="match status" value="1"/>
</dbReference>
<keyword evidence="2" id="KW-0378">Hydrolase</keyword>
<dbReference type="InterPro" id="IPR045857">
    <property type="entry name" value="O16G_dom_2"/>
</dbReference>
<comment type="similarity">
    <text evidence="1">Belongs to the glycosyl hydrolase 13 family.</text>
</comment>
<name>A0A8J7CGX4_9RHOB</name>
<feature type="domain" description="Glycosyl hydrolase family 13 catalytic" evidence="4">
    <location>
        <begin position="33"/>
        <end position="422"/>
    </location>
</feature>
<dbReference type="FunFam" id="3.90.400.10:FF:000002">
    <property type="entry name" value="Sucrose isomerase"/>
    <property type="match status" value="1"/>
</dbReference>
<sequence>MDGEDRTGTAIAGTGSRPARRAQDWWKGAVIYEVYLRSFRDSDGDGVGDLRGVIAKLDYIASLGVDALWLSPFYKSPMADFGYDAADYRLIDPSAGTMEDFLELRDACHRRGLRLLLDFVPAHTSEEHPWFVDSRARGPKADWYVWADKAPDGGPPNNWLSSFGGSAWSWEPRRGQYYYHPFLKEQPALNLANPDVLEQMAEQLDYWIGAGADGFRLDAVQCLGHDPDLRDNPPRGRADPPLLIGGGPGNPFGDQLHVFDRNAPGTRTVLRRLRRLAEERGAVLIGELADVVTEHVAEDFVGSAEGLHAVYDFDLINCRPDVDVLHRTLRGRAACTGGWMLNAFTNHDSRRAVSNLTGFARPENRGAAARMLLFLQLTLRGGAVIYQGDELGLPHPELAYEDILDPWAKAFWPVFEGRDGARTPFPWDGGPQAGFSEADRTWLPPAREHRGLDVATQEADPASVLSFFRAFNGWRGRQEILRRGDIRIDARDRAPVIAWTRSLNGREWCAAVNFSEDQAFLEWPGAPRQLDAPGLRAGVTPHGVEFPAFGYTLFEARTSP</sequence>
<dbReference type="GO" id="GO:0004556">
    <property type="term" value="F:alpha-amylase activity"/>
    <property type="evidence" value="ECO:0007669"/>
    <property type="project" value="TreeGrafter"/>
</dbReference>
<dbReference type="GO" id="GO:0009313">
    <property type="term" value="P:oligosaccharide catabolic process"/>
    <property type="evidence" value="ECO:0007669"/>
    <property type="project" value="TreeGrafter"/>
</dbReference>
<comment type="caution">
    <text evidence="5">The sequence shown here is derived from an EMBL/GenBank/DDBJ whole genome shotgun (WGS) entry which is preliminary data.</text>
</comment>
<accession>A0A8J7CGX4</accession>
<dbReference type="SUPFAM" id="SSF51445">
    <property type="entry name" value="(Trans)glycosidases"/>
    <property type="match status" value="1"/>
</dbReference>
<evidence type="ECO:0000313" key="6">
    <source>
        <dbReference type="Proteomes" id="UP000609121"/>
    </source>
</evidence>
<dbReference type="EMBL" id="JACVXA010000010">
    <property type="protein sequence ID" value="MBE3637620.1"/>
    <property type="molecule type" value="Genomic_DNA"/>
</dbReference>
<evidence type="ECO:0000256" key="2">
    <source>
        <dbReference type="ARBA" id="ARBA00022801"/>
    </source>
</evidence>
<evidence type="ECO:0000313" key="5">
    <source>
        <dbReference type="EMBL" id="MBE3637620.1"/>
    </source>
</evidence>
<proteinExistence type="inferred from homology"/>
<evidence type="ECO:0000256" key="3">
    <source>
        <dbReference type="ARBA" id="ARBA00023295"/>
    </source>
</evidence>
<evidence type="ECO:0000259" key="4">
    <source>
        <dbReference type="SMART" id="SM00642"/>
    </source>
</evidence>
<dbReference type="InterPro" id="IPR006047">
    <property type="entry name" value="GH13_cat_dom"/>
</dbReference>
<dbReference type="RefSeq" id="WP_193180449.1">
    <property type="nucleotide sequence ID" value="NZ_JACVXA010000010.1"/>
</dbReference>
<organism evidence="5 6">
    <name type="scientific">Mangrovicoccus algicola</name>
    <dbReference type="NCBI Taxonomy" id="2771008"/>
    <lineage>
        <taxon>Bacteria</taxon>
        <taxon>Pseudomonadati</taxon>
        <taxon>Pseudomonadota</taxon>
        <taxon>Alphaproteobacteria</taxon>
        <taxon>Rhodobacterales</taxon>
        <taxon>Paracoccaceae</taxon>
        <taxon>Mangrovicoccus</taxon>
    </lineage>
</organism>
<dbReference type="Pfam" id="PF00128">
    <property type="entry name" value="Alpha-amylase"/>
    <property type="match status" value="1"/>
</dbReference>
<reference evidence="5" key="1">
    <citation type="submission" date="2020-09" db="EMBL/GenBank/DDBJ databases">
        <title>A novel bacterium of genus Mangrovicoccus, isolated from South China Sea.</title>
        <authorList>
            <person name="Huang H."/>
            <person name="Mo K."/>
            <person name="Hu Y."/>
        </authorList>
    </citation>
    <scope>NUCLEOTIDE SEQUENCE</scope>
    <source>
        <strain evidence="5">HB182678</strain>
    </source>
</reference>
<dbReference type="AlphaFoldDB" id="A0A8J7CGX4"/>
<protein>
    <submittedName>
        <fullName evidence="5">Alpha-glucosidase</fullName>
    </submittedName>
</protein>
<keyword evidence="3" id="KW-0326">Glycosidase</keyword>
<dbReference type="InterPro" id="IPR017853">
    <property type="entry name" value="GH"/>
</dbReference>
<dbReference type="PANTHER" id="PTHR10357">
    <property type="entry name" value="ALPHA-AMYLASE FAMILY MEMBER"/>
    <property type="match status" value="1"/>
</dbReference>
<dbReference type="PANTHER" id="PTHR10357:SF179">
    <property type="entry name" value="NEUTRAL AND BASIC AMINO ACID TRANSPORT PROTEIN RBAT"/>
    <property type="match status" value="1"/>
</dbReference>